<dbReference type="AlphaFoldDB" id="A0A9D4PKF6"/>
<reference evidence="2" key="1">
    <citation type="journal article" date="2020" name="Cell">
        <title>Large-Scale Comparative Analyses of Tick Genomes Elucidate Their Genetic Diversity and Vector Capacities.</title>
        <authorList>
            <consortium name="Tick Genome and Microbiome Consortium (TIGMIC)"/>
            <person name="Jia N."/>
            <person name="Wang J."/>
            <person name="Shi W."/>
            <person name="Du L."/>
            <person name="Sun Y."/>
            <person name="Zhan W."/>
            <person name="Jiang J.F."/>
            <person name="Wang Q."/>
            <person name="Zhang B."/>
            <person name="Ji P."/>
            <person name="Bell-Sakyi L."/>
            <person name="Cui X.M."/>
            <person name="Yuan T.T."/>
            <person name="Jiang B.G."/>
            <person name="Yang W.F."/>
            <person name="Lam T.T."/>
            <person name="Chang Q.C."/>
            <person name="Ding S.J."/>
            <person name="Wang X.J."/>
            <person name="Zhu J.G."/>
            <person name="Ruan X.D."/>
            <person name="Zhao L."/>
            <person name="Wei J.T."/>
            <person name="Ye R.Z."/>
            <person name="Que T.C."/>
            <person name="Du C.H."/>
            <person name="Zhou Y.H."/>
            <person name="Cheng J.X."/>
            <person name="Dai P.F."/>
            <person name="Guo W.B."/>
            <person name="Han X.H."/>
            <person name="Huang E.J."/>
            <person name="Li L.F."/>
            <person name="Wei W."/>
            <person name="Gao Y.C."/>
            <person name="Liu J.Z."/>
            <person name="Shao H.Z."/>
            <person name="Wang X."/>
            <person name="Wang C.C."/>
            <person name="Yang T.C."/>
            <person name="Huo Q.B."/>
            <person name="Li W."/>
            <person name="Chen H.Y."/>
            <person name="Chen S.E."/>
            <person name="Zhou L.G."/>
            <person name="Ni X.B."/>
            <person name="Tian J.H."/>
            <person name="Sheng Y."/>
            <person name="Liu T."/>
            <person name="Pan Y.S."/>
            <person name="Xia L.Y."/>
            <person name="Li J."/>
            <person name="Zhao F."/>
            <person name="Cao W.C."/>
        </authorList>
    </citation>
    <scope>NUCLEOTIDE SEQUENCE</scope>
    <source>
        <strain evidence="2">Rsan-2018</strain>
    </source>
</reference>
<name>A0A9D4PKF6_RHISA</name>
<accession>A0A9D4PKF6</accession>
<dbReference type="Gene3D" id="3.90.1720.30">
    <property type="entry name" value="PPPDE domains"/>
    <property type="match status" value="1"/>
</dbReference>
<protein>
    <submittedName>
        <fullName evidence="2">Uncharacterized protein</fullName>
    </submittedName>
</protein>
<reference evidence="2" key="2">
    <citation type="submission" date="2021-09" db="EMBL/GenBank/DDBJ databases">
        <authorList>
            <person name="Jia N."/>
            <person name="Wang J."/>
            <person name="Shi W."/>
            <person name="Du L."/>
            <person name="Sun Y."/>
            <person name="Zhan W."/>
            <person name="Jiang J."/>
            <person name="Wang Q."/>
            <person name="Zhang B."/>
            <person name="Ji P."/>
            <person name="Sakyi L.B."/>
            <person name="Cui X."/>
            <person name="Yuan T."/>
            <person name="Jiang B."/>
            <person name="Yang W."/>
            <person name="Lam T.T.-Y."/>
            <person name="Chang Q."/>
            <person name="Ding S."/>
            <person name="Wang X."/>
            <person name="Zhu J."/>
            <person name="Ruan X."/>
            <person name="Zhao L."/>
            <person name="Wei J."/>
            <person name="Que T."/>
            <person name="Du C."/>
            <person name="Cheng J."/>
            <person name="Dai P."/>
            <person name="Han X."/>
            <person name="Huang E."/>
            <person name="Gao Y."/>
            <person name="Liu J."/>
            <person name="Shao H."/>
            <person name="Ye R."/>
            <person name="Li L."/>
            <person name="Wei W."/>
            <person name="Wang X."/>
            <person name="Wang C."/>
            <person name="Huo Q."/>
            <person name="Li W."/>
            <person name="Guo W."/>
            <person name="Chen H."/>
            <person name="Chen S."/>
            <person name="Zhou L."/>
            <person name="Zhou L."/>
            <person name="Ni X."/>
            <person name="Tian J."/>
            <person name="Zhou Y."/>
            <person name="Sheng Y."/>
            <person name="Liu T."/>
            <person name="Pan Y."/>
            <person name="Xia L."/>
            <person name="Li J."/>
            <person name="Zhao F."/>
            <person name="Cao W."/>
        </authorList>
    </citation>
    <scope>NUCLEOTIDE SEQUENCE</scope>
    <source>
        <strain evidence="2">Rsan-2018</strain>
        <tissue evidence="2">Larvae</tissue>
    </source>
</reference>
<dbReference type="InterPro" id="IPR042266">
    <property type="entry name" value="PPPDE_sf"/>
</dbReference>
<gene>
    <name evidence="2" type="ORF">HPB52_013130</name>
</gene>
<keyword evidence="3" id="KW-1185">Reference proteome</keyword>
<comment type="caution">
    <text evidence="2">The sequence shown here is derived from an EMBL/GenBank/DDBJ whole genome shotgun (WGS) entry which is preliminary data.</text>
</comment>
<dbReference type="Proteomes" id="UP000821837">
    <property type="component" value="Unassembled WGS sequence"/>
</dbReference>
<evidence type="ECO:0000256" key="1">
    <source>
        <dbReference type="SAM" id="MobiDB-lite"/>
    </source>
</evidence>
<feature type="compositionally biased region" description="Acidic residues" evidence="1">
    <location>
        <begin position="21"/>
        <end position="39"/>
    </location>
</feature>
<feature type="compositionally biased region" description="Polar residues" evidence="1">
    <location>
        <begin position="1"/>
        <end position="19"/>
    </location>
</feature>
<dbReference type="EMBL" id="JABSTV010001253">
    <property type="protein sequence ID" value="KAH7943922.1"/>
    <property type="molecule type" value="Genomic_DNA"/>
</dbReference>
<evidence type="ECO:0000313" key="3">
    <source>
        <dbReference type="Proteomes" id="UP000821837"/>
    </source>
</evidence>
<sequence length="231" mass="25828">MEDVQSEISSNESFTSLLDSTGEEQADQEEPMEVDEDSTEGQQQVKMPTQVDLLYLKLQHSKLKWLGNNAAGTLILRGWSTPPRSMTHWALKFQRGASVWLVDGIRETDGSLSFTCRWRNAKQMKALEPIIVDSVRYAEIKIGSRVDLGRHEWTDIKVQRALRDLSDAGMYHPLTNNCQTASVRLARRLSIPIPEQVLTIQDCVTKFGDSASASIQACALCTTDVLTKLSS</sequence>
<proteinExistence type="predicted"/>
<organism evidence="2 3">
    <name type="scientific">Rhipicephalus sanguineus</name>
    <name type="common">Brown dog tick</name>
    <name type="synonym">Ixodes sanguineus</name>
    <dbReference type="NCBI Taxonomy" id="34632"/>
    <lineage>
        <taxon>Eukaryota</taxon>
        <taxon>Metazoa</taxon>
        <taxon>Ecdysozoa</taxon>
        <taxon>Arthropoda</taxon>
        <taxon>Chelicerata</taxon>
        <taxon>Arachnida</taxon>
        <taxon>Acari</taxon>
        <taxon>Parasitiformes</taxon>
        <taxon>Ixodida</taxon>
        <taxon>Ixodoidea</taxon>
        <taxon>Ixodidae</taxon>
        <taxon>Rhipicephalinae</taxon>
        <taxon>Rhipicephalus</taxon>
        <taxon>Rhipicephalus</taxon>
    </lineage>
</organism>
<evidence type="ECO:0000313" key="2">
    <source>
        <dbReference type="EMBL" id="KAH7943922.1"/>
    </source>
</evidence>
<feature type="region of interest" description="Disordered" evidence="1">
    <location>
        <begin position="1"/>
        <end position="43"/>
    </location>
</feature>